<sequence>MNKNFKWLYLVPLVLTACSSDDSETSIEEPVVIVSGEADFSKYIALGNSLTAGYSDNALYKRGQEQSYPKLLAEQFALAGGGEFSVPYTNDNTGGLLLGGNLIAQPRLFFNGSGPASLPGTPTTDITNPVSGPVNNMGIPGAKLYHLVAPGYGSVAGVAAGTANPYYVRFASSASASVIQDAVAQNATFFTLWIGNNDILTYASSGGVGIDQTGNTNPATYANNDITDPGVFANVYNQLLQALTANGAKGVVANIPDITTIPFFTFIKYNQLTQANLTIGGANQVAALNTQLYGPLKQALTAFGSGDRIELLSATGNNPMLMVDKTLPNLSAQLTAALTMAGYPPSQAAFLGSVYGQARQTRPTDYILLSSSTEIGQNQTGVPTPFNIKGITYPLQDHNILIPSEVAMIQNAANQYNATIESLATQYNLAFVDAKAILSQVNTTGIPYEGYTLKSEFIFGGAFSLDGVHPTGRGYALLANKFIEAINTKYGSNLPLKKISNYDILRSPQLP</sequence>
<gene>
    <name evidence="1" type="ORF">GV828_01855</name>
</gene>
<evidence type="ECO:0000313" key="2">
    <source>
        <dbReference type="Proteomes" id="UP000798602"/>
    </source>
</evidence>
<dbReference type="SUPFAM" id="SSF52266">
    <property type="entry name" value="SGNH hydrolase"/>
    <property type="match status" value="2"/>
</dbReference>
<organism evidence="1 2">
    <name type="scientific">Flavobacterium ichthyis</name>
    <dbReference type="NCBI Taxonomy" id="2698827"/>
    <lineage>
        <taxon>Bacteria</taxon>
        <taxon>Pseudomonadati</taxon>
        <taxon>Bacteroidota</taxon>
        <taxon>Flavobacteriia</taxon>
        <taxon>Flavobacteriales</taxon>
        <taxon>Flavobacteriaceae</taxon>
        <taxon>Flavobacterium</taxon>
    </lineage>
</organism>
<dbReference type="InterPro" id="IPR036514">
    <property type="entry name" value="SGNH_hydro_sf"/>
</dbReference>
<reference evidence="2" key="1">
    <citation type="submission" date="2020-01" db="EMBL/GenBank/DDBJ databases">
        <title>Sphingomonas sp. strain CSW-10.</title>
        <authorList>
            <person name="Chen W.-M."/>
        </authorList>
    </citation>
    <scope>NUCLEOTIDE SEQUENCE [LARGE SCALE GENOMIC DNA]</scope>
    <source>
        <strain evidence="2">NST-5</strain>
    </source>
</reference>
<dbReference type="Gene3D" id="3.40.50.1110">
    <property type="entry name" value="SGNH hydrolase"/>
    <property type="match status" value="2"/>
</dbReference>
<dbReference type="Proteomes" id="UP000798602">
    <property type="component" value="Unassembled WGS sequence"/>
</dbReference>
<protein>
    <submittedName>
        <fullName evidence="1">G-D-S-L family lipolytic protein</fullName>
    </submittedName>
</protein>
<accession>A0ABW9Z5H8</accession>
<evidence type="ECO:0000313" key="1">
    <source>
        <dbReference type="EMBL" id="NBL63939.1"/>
    </source>
</evidence>
<proteinExistence type="predicted"/>
<name>A0ABW9Z5H8_9FLAO</name>
<dbReference type="EMBL" id="JAABLM010000002">
    <property type="protein sequence ID" value="NBL63939.1"/>
    <property type="molecule type" value="Genomic_DNA"/>
</dbReference>
<dbReference type="PROSITE" id="PS51257">
    <property type="entry name" value="PROKAR_LIPOPROTEIN"/>
    <property type="match status" value="1"/>
</dbReference>
<keyword evidence="2" id="KW-1185">Reference proteome</keyword>
<dbReference type="RefSeq" id="WP_166535767.1">
    <property type="nucleotide sequence ID" value="NZ_JAABLM010000002.1"/>
</dbReference>
<comment type="caution">
    <text evidence="1">The sequence shown here is derived from an EMBL/GenBank/DDBJ whole genome shotgun (WGS) entry which is preliminary data.</text>
</comment>